<evidence type="ECO:0000256" key="1">
    <source>
        <dbReference type="ARBA" id="ARBA00004141"/>
    </source>
</evidence>
<keyword evidence="2 6" id="KW-0812">Transmembrane</keyword>
<feature type="domain" description="ABC-2 type transporter transmembrane" evidence="7">
    <location>
        <begin position="21"/>
        <end position="153"/>
    </location>
</feature>
<evidence type="ECO:0000256" key="3">
    <source>
        <dbReference type="ARBA" id="ARBA00022989"/>
    </source>
</evidence>
<dbReference type="NCBIfam" id="TIGR03062">
    <property type="entry name" value="pip_yhgE_Cterm"/>
    <property type="match status" value="1"/>
</dbReference>
<evidence type="ECO:0000256" key="4">
    <source>
        <dbReference type="ARBA" id="ARBA00023136"/>
    </source>
</evidence>
<keyword evidence="3 6" id="KW-1133">Transmembrane helix</keyword>
<reference evidence="8 9" key="1">
    <citation type="submission" date="2020-06" db="EMBL/GenBank/DDBJ databases">
        <title>Genomic analysis of Salicibibacter sp. NKC21-4.</title>
        <authorList>
            <person name="Oh Y.J."/>
        </authorList>
    </citation>
    <scope>NUCLEOTIDE SEQUENCE [LARGE SCALE GENOMIC DNA]</scope>
    <source>
        <strain evidence="8 9">NKC21-4</strain>
    </source>
</reference>
<dbReference type="Gene3D" id="3.40.1710.10">
    <property type="entry name" value="abc type-2 transporter like domain"/>
    <property type="match status" value="1"/>
</dbReference>
<organism evidence="8 9">
    <name type="scientific">Salicibibacter cibi</name>
    <dbReference type="NCBI Taxonomy" id="2743001"/>
    <lineage>
        <taxon>Bacteria</taxon>
        <taxon>Bacillati</taxon>
        <taxon>Bacillota</taxon>
        <taxon>Bacilli</taxon>
        <taxon>Bacillales</taxon>
        <taxon>Bacillaceae</taxon>
        <taxon>Salicibibacter</taxon>
    </lineage>
</organism>
<evidence type="ECO:0000259" key="7">
    <source>
        <dbReference type="Pfam" id="PF12698"/>
    </source>
</evidence>
<dbReference type="Gene3D" id="1.10.287.950">
    <property type="entry name" value="Methyl-accepting chemotaxis protein"/>
    <property type="match status" value="1"/>
</dbReference>
<dbReference type="PANTHER" id="PTHR43077:SF5">
    <property type="entry name" value="PHAGE INFECTION PROTEIN"/>
    <property type="match status" value="1"/>
</dbReference>
<feature type="coiled-coil region" evidence="5">
    <location>
        <begin position="520"/>
        <end position="582"/>
    </location>
</feature>
<dbReference type="NCBIfam" id="TIGR03061">
    <property type="entry name" value="pip_yhgE_Nterm"/>
    <property type="match status" value="1"/>
</dbReference>
<dbReference type="KEGG" id="scib:HUG20_09730"/>
<dbReference type="GO" id="GO:0016020">
    <property type="term" value="C:membrane"/>
    <property type="evidence" value="ECO:0007669"/>
    <property type="project" value="UniProtKB-SubCell"/>
</dbReference>
<sequence length="802" mass="88944">MKGFIAEWKAIFADKKMLISIIGILLVPVLYGGILLSAFWDPYGQLEELPVAIVNEDEGAELDGEEVNAGDEFVDELLESEDFNWHVTDADEAKRGFDAFDYYLYVFIPASFSEDVSSLQDEDPESGMIYYDINEDVNFAASQMGTQAVDTIEEELSRTLTETYVEVIDDAYTELADATVELEEGAETLADGVDSALENMGSLTEGLSDLREGAGSLHEGTNEAAEGTNELRTEVEAFAEFFHNSEEIDQLEDTLNEMQTDVTNARAYLESDDAEQLEESLRSLDENWAAASASLQSAEDSLGQLDDRLEDIDEPVQDAQGTLDDIREMNDRLDQWQNRANESLNDLESFAGTCYEWQERLDEWDDADEEAQGLSDYIAENYPEDEELQSYADTFSETVDGIDAEDGQSCQQIDETIDALNETYDDMEEATPELSEQLETIDAAFNETTDTISDGQEDVSNWINEVSEELENARTAAPEGIGDGDIELLEVFPQARSTLADLDESLSQADEVFSSADATIDEAEQAVQTLDEGVQDLNEGADELSSEMQTAFEGGLEIEDGLEELDDGSRELHENLETLAETLLENELSEEQQELFTSPVESVSESETMDYTYGEGLSPYFLSLGLFVGGLTLSIIYPFYQPLTKHETAWNWFSGKLGVIWTVGILQTIALIGVTFFGLDLDIASPGWFSFFMVFSGLSFMTLIFMLVAILENPGRFIAIILLIIQLGGSGGSFPVELTPAFFQYVHNLLPMTYSVEGLRATIMMGEPGLLLESWPLLLILLVSSGVTFLFFAIKHKKKTES</sequence>
<feature type="transmembrane region" description="Helical" evidence="6">
    <location>
        <begin position="652"/>
        <end position="676"/>
    </location>
</feature>
<gene>
    <name evidence="8" type="ORF">HUG20_09730</name>
</gene>
<keyword evidence="5" id="KW-0175">Coiled coil</keyword>
<feature type="transmembrane region" description="Helical" evidence="6">
    <location>
        <begin position="21"/>
        <end position="40"/>
    </location>
</feature>
<feature type="transmembrane region" description="Helical" evidence="6">
    <location>
        <begin position="774"/>
        <end position="794"/>
    </location>
</feature>
<protein>
    <submittedName>
        <fullName evidence="8">YhgE/Pip domain-containing protein</fullName>
    </submittedName>
</protein>
<dbReference type="InterPro" id="IPR017501">
    <property type="entry name" value="Phage_infect_YhgE_C"/>
</dbReference>
<dbReference type="InterPro" id="IPR051328">
    <property type="entry name" value="T7SS_ABC-Transporter"/>
</dbReference>
<evidence type="ECO:0000256" key="6">
    <source>
        <dbReference type="SAM" id="Phobius"/>
    </source>
</evidence>
<dbReference type="Proteomes" id="UP000595349">
    <property type="component" value="Chromosome"/>
</dbReference>
<dbReference type="GO" id="GO:0140359">
    <property type="term" value="F:ABC-type transporter activity"/>
    <property type="evidence" value="ECO:0007669"/>
    <property type="project" value="InterPro"/>
</dbReference>
<dbReference type="Pfam" id="PF12698">
    <property type="entry name" value="ABC2_membrane_3"/>
    <property type="match status" value="2"/>
</dbReference>
<name>A0A7T6ZAW9_9BACI</name>
<evidence type="ECO:0000313" key="9">
    <source>
        <dbReference type="Proteomes" id="UP000595349"/>
    </source>
</evidence>
<dbReference type="RefSeq" id="WP_200090312.1">
    <property type="nucleotide sequence ID" value="NZ_CP054706.1"/>
</dbReference>
<feature type="domain" description="ABC-2 type transporter transmembrane" evidence="7">
    <location>
        <begin position="538"/>
        <end position="793"/>
    </location>
</feature>
<dbReference type="InterPro" id="IPR017500">
    <property type="entry name" value="Phage_infect_YhgE_N"/>
</dbReference>
<dbReference type="SUPFAM" id="SSF57997">
    <property type="entry name" value="Tropomyosin"/>
    <property type="match status" value="1"/>
</dbReference>
<evidence type="ECO:0000256" key="5">
    <source>
        <dbReference type="SAM" id="Coils"/>
    </source>
</evidence>
<evidence type="ECO:0000256" key="2">
    <source>
        <dbReference type="ARBA" id="ARBA00022692"/>
    </source>
</evidence>
<dbReference type="AlphaFoldDB" id="A0A7T6ZAW9"/>
<keyword evidence="4 6" id="KW-0472">Membrane</keyword>
<feature type="transmembrane region" description="Helical" evidence="6">
    <location>
        <begin position="717"/>
        <end position="736"/>
    </location>
</feature>
<dbReference type="EMBL" id="CP054706">
    <property type="protein sequence ID" value="QQK80139.1"/>
    <property type="molecule type" value="Genomic_DNA"/>
</dbReference>
<feature type="coiled-coil region" evidence="5">
    <location>
        <begin position="319"/>
        <end position="346"/>
    </location>
</feature>
<dbReference type="PANTHER" id="PTHR43077">
    <property type="entry name" value="TRANSPORT PERMEASE YVFS-RELATED"/>
    <property type="match status" value="1"/>
</dbReference>
<accession>A0A7T6ZAW9</accession>
<evidence type="ECO:0000313" key="8">
    <source>
        <dbReference type="EMBL" id="QQK80139.1"/>
    </source>
</evidence>
<feature type="coiled-coil region" evidence="5">
    <location>
        <begin position="410"/>
        <end position="437"/>
    </location>
</feature>
<keyword evidence="9" id="KW-1185">Reference proteome</keyword>
<feature type="transmembrane region" description="Helical" evidence="6">
    <location>
        <begin position="620"/>
        <end position="640"/>
    </location>
</feature>
<feature type="transmembrane region" description="Helical" evidence="6">
    <location>
        <begin position="688"/>
        <end position="710"/>
    </location>
</feature>
<dbReference type="Gene3D" id="1.20.5.300">
    <property type="match status" value="1"/>
</dbReference>
<comment type="subcellular location">
    <subcellularLocation>
        <location evidence="1">Membrane</location>
        <topology evidence="1">Multi-pass membrane protein</topology>
    </subcellularLocation>
</comment>
<dbReference type="InterPro" id="IPR013525">
    <property type="entry name" value="ABC2_TM"/>
</dbReference>
<proteinExistence type="predicted"/>